<dbReference type="Gene3D" id="1.20.1740.10">
    <property type="entry name" value="Amino acid/polyamine transporter I"/>
    <property type="match status" value="1"/>
</dbReference>
<evidence type="ECO:0000256" key="5">
    <source>
        <dbReference type="ARBA" id="ARBA00022692"/>
    </source>
</evidence>
<dbReference type="Proteomes" id="UP000070224">
    <property type="component" value="Unassembled WGS sequence"/>
</dbReference>
<name>A0A134B489_9PORP</name>
<keyword evidence="3 9" id="KW-0813">Transport</keyword>
<evidence type="ECO:0000313" key="11">
    <source>
        <dbReference type="Proteomes" id="UP000070224"/>
    </source>
</evidence>
<organism evidence="10 11">
    <name type="scientific">Porphyromonas somerae</name>
    <dbReference type="NCBI Taxonomy" id="322095"/>
    <lineage>
        <taxon>Bacteria</taxon>
        <taxon>Pseudomonadati</taxon>
        <taxon>Bacteroidota</taxon>
        <taxon>Bacteroidia</taxon>
        <taxon>Bacteroidales</taxon>
        <taxon>Porphyromonadaceae</taxon>
        <taxon>Porphyromonas</taxon>
    </lineage>
</organism>
<evidence type="ECO:0000313" key="10">
    <source>
        <dbReference type="EMBL" id="KXB74729.1"/>
    </source>
</evidence>
<keyword evidence="11" id="KW-1185">Reference proteome</keyword>
<feature type="transmembrane region" description="Helical" evidence="9">
    <location>
        <begin position="100"/>
        <end position="120"/>
    </location>
</feature>
<feature type="transmembrane region" description="Helical" evidence="9">
    <location>
        <begin position="416"/>
        <end position="435"/>
    </location>
</feature>
<feature type="transmembrane region" description="Helical" evidence="9">
    <location>
        <begin position="144"/>
        <end position="163"/>
    </location>
</feature>
<feature type="transmembrane region" description="Helical" evidence="9">
    <location>
        <begin position="183"/>
        <end position="201"/>
    </location>
</feature>
<evidence type="ECO:0000256" key="2">
    <source>
        <dbReference type="ARBA" id="ARBA00009261"/>
    </source>
</evidence>
<comment type="similarity">
    <text evidence="2 9">Belongs to the alanine or glycine:cation symporter (AGCS) (TC 2.A.25) family.</text>
</comment>
<dbReference type="RefSeq" id="WP_060935763.1">
    <property type="nucleotide sequence ID" value="NZ_KQ960459.1"/>
</dbReference>
<dbReference type="InterPro" id="IPR001463">
    <property type="entry name" value="Na/Ala_symport"/>
</dbReference>
<keyword evidence="5 9" id="KW-0812">Transmembrane</keyword>
<dbReference type="PRINTS" id="PR00175">
    <property type="entry name" value="NAALASMPORT"/>
</dbReference>
<accession>A0A134B489</accession>
<evidence type="ECO:0000256" key="8">
    <source>
        <dbReference type="ARBA" id="ARBA00023136"/>
    </source>
</evidence>
<keyword evidence="7 9" id="KW-1133">Transmembrane helix</keyword>
<feature type="transmembrane region" description="Helical" evidence="9">
    <location>
        <begin position="12"/>
        <end position="36"/>
    </location>
</feature>
<evidence type="ECO:0000256" key="3">
    <source>
        <dbReference type="ARBA" id="ARBA00022448"/>
    </source>
</evidence>
<sequence>MDVLGFVKEFNGILWNSFLMYALLGVGIFYTIYLGFPQIRHFNLAMKYAFGPALQRKKGEEGKSKVNSFQALATAVAAQVGTGNVAGIATAISMGGVGSIFWMWISAILGMGTIFSEAVLAQKYREVRPGGAIGGPAFYIRKGLGLKWLALFFSIAFITYVGFTGSMVQANSITVALTTAFDIEPWVVGVGIALIVGIVIIGGQKRITTVAELVVPFMAIAYILGSLVIMCIYFDLIPQAFAEVFREAFSTKAAAGGAAGIAMKYAIRYGVARGLFSNEAGMGTSPHAHAMAEVKDPAMQGFVAMSGVFITLLICTSTALVILLTGAHKQAGLESTAITQEAFDMVFGKAGIIFLQVSIFFFAFTTIIGNYIFGEMNVRSLFGKVGVYIFRAVVIGSVFVGAIFAVTFVWEITDTVTGLMVIPNIIALIFLAPQTKAAYKNFLKKRSAGELD</sequence>
<dbReference type="PANTHER" id="PTHR30330">
    <property type="entry name" value="AGSS FAMILY TRANSPORTER, SODIUM-ALANINE"/>
    <property type="match status" value="1"/>
</dbReference>
<feature type="transmembrane region" description="Helical" evidence="9">
    <location>
        <begin position="385"/>
        <end position="410"/>
    </location>
</feature>
<dbReference type="PATRIC" id="fig|322095.3.peg.1597"/>
<evidence type="ECO:0000256" key="1">
    <source>
        <dbReference type="ARBA" id="ARBA00004651"/>
    </source>
</evidence>
<dbReference type="Pfam" id="PF01235">
    <property type="entry name" value="Na_Ala_symp"/>
    <property type="match status" value="1"/>
</dbReference>
<comment type="caution">
    <text evidence="10">The sequence shown here is derived from an EMBL/GenBank/DDBJ whole genome shotgun (WGS) entry which is preliminary data.</text>
</comment>
<feature type="transmembrane region" description="Helical" evidence="9">
    <location>
        <begin position="213"/>
        <end position="236"/>
    </location>
</feature>
<dbReference type="GO" id="GO:0005283">
    <property type="term" value="F:amino acid:sodium symporter activity"/>
    <property type="evidence" value="ECO:0007669"/>
    <property type="project" value="InterPro"/>
</dbReference>
<comment type="subcellular location">
    <subcellularLocation>
        <location evidence="1 9">Cell membrane</location>
        <topology evidence="1 9">Multi-pass membrane protein</topology>
    </subcellularLocation>
</comment>
<reference evidence="11" key="1">
    <citation type="submission" date="2016-01" db="EMBL/GenBank/DDBJ databases">
        <authorList>
            <person name="Mitreva M."/>
            <person name="Pepin K.H."/>
            <person name="Mihindukulasuriya K.A."/>
            <person name="Fulton R."/>
            <person name="Fronick C."/>
            <person name="O'Laughlin M."/>
            <person name="Miner T."/>
            <person name="Herter B."/>
            <person name="Rosa B.A."/>
            <person name="Cordes M."/>
            <person name="Tomlinson C."/>
            <person name="Wollam A."/>
            <person name="Palsikar V.B."/>
            <person name="Mardis E.R."/>
            <person name="Wilson R.K."/>
        </authorList>
    </citation>
    <scope>NUCLEOTIDE SEQUENCE [LARGE SCALE GENOMIC DNA]</scope>
    <source>
        <strain evidence="11">KA00683</strain>
    </source>
</reference>
<feature type="transmembrane region" description="Helical" evidence="9">
    <location>
        <begin position="301"/>
        <end position="326"/>
    </location>
</feature>
<keyword evidence="8 9" id="KW-0472">Membrane</keyword>
<evidence type="ECO:0000256" key="9">
    <source>
        <dbReference type="RuleBase" id="RU363064"/>
    </source>
</evidence>
<gene>
    <name evidence="10" type="ORF">HMPREF3185_01621</name>
</gene>
<dbReference type="PANTHER" id="PTHR30330:SF14">
    <property type="entry name" value="SODIUM_AMINO ACID (ALANINE) SYMPORTER"/>
    <property type="match status" value="1"/>
</dbReference>
<feature type="transmembrane region" description="Helical" evidence="9">
    <location>
        <begin position="248"/>
        <end position="267"/>
    </location>
</feature>
<feature type="transmembrane region" description="Helical" evidence="9">
    <location>
        <begin position="71"/>
        <end position="94"/>
    </location>
</feature>
<keyword evidence="4 9" id="KW-1003">Cell membrane</keyword>
<evidence type="ECO:0000256" key="6">
    <source>
        <dbReference type="ARBA" id="ARBA00022847"/>
    </source>
</evidence>
<evidence type="ECO:0000256" key="7">
    <source>
        <dbReference type="ARBA" id="ARBA00022989"/>
    </source>
</evidence>
<dbReference type="GO" id="GO:0005886">
    <property type="term" value="C:plasma membrane"/>
    <property type="evidence" value="ECO:0007669"/>
    <property type="project" value="UniProtKB-SubCell"/>
</dbReference>
<proteinExistence type="inferred from homology"/>
<dbReference type="AlphaFoldDB" id="A0A134B489"/>
<feature type="transmembrane region" description="Helical" evidence="9">
    <location>
        <begin position="346"/>
        <end position="373"/>
    </location>
</feature>
<dbReference type="NCBIfam" id="TIGR00835">
    <property type="entry name" value="agcS"/>
    <property type="match status" value="1"/>
</dbReference>
<dbReference type="EMBL" id="LSDK01000113">
    <property type="protein sequence ID" value="KXB74729.1"/>
    <property type="molecule type" value="Genomic_DNA"/>
</dbReference>
<dbReference type="FunFam" id="1.20.1740.10:FF:000004">
    <property type="entry name" value="Sodium:alanine symporter family protein"/>
    <property type="match status" value="1"/>
</dbReference>
<protein>
    <submittedName>
        <fullName evidence="10">Amino acid carrier protein</fullName>
    </submittedName>
</protein>
<keyword evidence="6 9" id="KW-0769">Symport</keyword>
<evidence type="ECO:0000256" key="4">
    <source>
        <dbReference type="ARBA" id="ARBA00022475"/>
    </source>
</evidence>